<keyword evidence="2" id="KW-1185">Reference proteome</keyword>
<organism evidence="1 2">
    <name type="scientific">Clostridium thermosuccinogenes</name>
    <dbReference type="NCBI Taxonomy" id="84032"/>
    <lineage>
        <taxon>Bacteria</taxon>
        <taxon>Bacillati</taxon>
        <taxon>Bacillota</taxon>
        <taxon>Clostridia</taxon>
        <taxon>Eubacteriales</taxon>
        <taxon>Clostridiaceae</taxon>
        <taxon>Clostridium</taxon>
    </lineage>
</organism>
<dbReference type="AlphaFoldDB" id="A0A2K2FA55"/>
<protein>
    <submittedName>
        <fullName evidence="1">Uncharacterized protein</fullName>
    </submittedName>
</protein>
<gene>
    <name evidence="1" type="ORF">CDQ84_16715</name>
</gene>
<evidence type="ECO:0000313" key="2">
    <source>
        <dbReference type="Proteomes" id="UP000236151"/>
    </source>
</evidence>
<evidence type="ECO:0000313" key="1">
    <source>
        <dbReference type="EMBL" id="PNT95637.1"/>
    </source>
</evidence>
<accession>A0A2K2FA55</accession>
<proteinExistence type="predicted"/>
<reference evidence="2" key="1">
    <citation type="submission" date="2017-06" db="EMBL/GenBank/DDBJ databases">
        <title>Investigating the central metabolism of Clostridium thermosuccinogenes.</title>
        <authorList>
            <person name="Koendjbiharie J.G."/>
            <person name="Van Kranenburg R."/>
            <person name="Vriesendorp B."/>
        </authorList>
    </citation>
    <scope>NUCLEOTIDE SEQUENCE [LARGE SCALE GENOMIC DNA]</scope>
    <source>
        <strain evidence="2">DSM 5806</strain>
    </source>
</reference>
<dbReference type="Proteomes" id="UP000236151">
    <property type="component" value="Unassembled WGS sequence"/>
</dbReference>
<name>A0A2K2FA55_9CLOT</name>
<sequence>MDKTRHLLIISVITLILIGISYSIAMQQGFANNSLTNATFMELLPEECRVMSISEGVTAGVSFRRDKFGNITDKTYVNLYTKNIYAGANAGFCITAQNIADIPISVDEFVLHVDGNKSAISELIYFSGSVKIYRDNGTYYDVLGTFRNITLSELAGNLTSLTKYRKIDSGEKLVLELNQQLDDGPVKLTGKAGLSYKLVPVFIQYFPRKDDI</sequence>
<dbReference type="RefSeq" id="WP_103082880.1">
    <property type="nucleotide sequence ID" value="NZ_CP021850.1"/>
</dbReference>
<dbReference type="EMBL" id="NIOJ01000062">
    <property type="protein sequence ID" value="PNT95637.1"/>
    <property type="molecule type" value="Genomic_DNA"/>
</dbReference>
<dbReference type="KEGG" id="cthd:CDO33_03290"/>
<comment type="caution">
    <text evidence="1">The sequence shown here is derived from an EMBL/GenBank/DDBJ whole genome shotgun (WGS) entry which is preliminary data.</text>
</comment>